<comment type="caution">
    <text evidence="1">The sequence shown here is derived from an EMBL/GenBank/DDBJ whole genome shotgun (WGS) entry which is preliminary data.</text>
</comment>
<gene>
    <name evidence="1" type="ORF">AVEN_214000_1</name>
</gene>
<keyword evidence="2" id="KW-1185">Reference proteome</keyword>
<protein>
    <submittedName>
        <fullName evidence="1">Uncharacterized protein</fullName>
    </submittedName>
</protein>
<name>A0A4Y2R2Z9_ARAVE</name>
<sequence>MGTEVGTVHTYEPFASSCFTCWGWVINARRTVRGDSNSVDFSAKIKGFAFDIGKCSFVVRRFPRTFNGPAKLNESFLSARNRRYKMERKMSLSASIDPSPTFVTEK</sequence>
<organism evidence="1 2">
    <name type="scientific">Araneus ventricosus</name>
    <name type="common">Orbweaver spider</name>
    <name type="synonym">Epeira ventricosa</name>
    <dbReference type="NCBI Taxonomy" id="182803"/>
    <lineage>
        <taxon>Eukaryota</taxon>
        <taxon>Metazoa</taxon>
        <taxon>Ecdysozoa</taxon>
        <taxon>Arthropoda</taxon>
        <taxon>Chelicerata</taxon>
        <taxon>Arachnida</taxon>
        <taxon>Araneae</taxon>
        <taxon>Araneomorphae</taxon>
        <taxon>Entelegynae</taxon>
        <taxon>Araneoidea</taxon>
        <taxon>Araneidae</taxon>
        <taxon>Araneus</taxon>
    </lineage>
</organism>
<dbReference type="AlphaFoldDB" id="A0A4Y2R2Z9"/>
<accession>A0A4Y2R2Z9</accession>
<proteinExistence type="predicted"/>
<evidence type="ECO:0000313" key="2">
    <source>
        <dbReference type="Proteomes" id="UP000499080"/>
    </source>
</evidence>
<evidence type="ECO:0000313" key="1">
    <source>
        <dbReference type="EMBL" id="GBN69789.1"/>
    </source>
</evidence>
<dbReference type="Proteomes" id="UP000499080">
    <property type="component" value="Unassembled WGS sequence"/>
</dbReference>
<reference evidence="1 2" key="1">
    <citation type="journal article" date="2019" name="Sci. Rep.">
        <title>Orb-weaving spider Araneus ventricosus genome elucidates the spidroin gene catalogue.</title>
        <authorList>
            <person name="Kono N."/>
            <person name="Nakamura H."/>
            <person name="Ohtoshi R."/>
            <person name="Moran D.A.P."/>
            <person name="Shinohara A."/>
            <person name="Yoshida Y."/>
            <person name="Fujiwara M."/>
            <person name="Mori M."/>
            <person name="Tomita M."/>
            <person name="Arakawa K."/>
        </authorList>
    </citation>
    <scope>NUCLEOTIDE SEQUENCE [LARGE SCALE GENOMIC DNA]</scope>
</reference>
<dbReference type="EMBL" id="BGPR01015572">
    <property type="protein sequence ID" value="GBN69789.1"/>
    <property type="molecule type" value="Genomic_DNA"/>
</dbReference>